<dbReference type="RefSeq" id="WP_037237269.1">
    <property type="nucleotide sequence ID" value="NZ_CAKASD010000019.1"/>
</dbReference>
<evidence type="ECO:0000256" key="8">
    <source>
        <dbReference type="ARBA" id="ARBA00022777"/>
    </source>
</evidence>
<dbReference type="Pfam" id="PF00512">
    <property type="entry name" value="HisKA"/>
    <property type="match status" value="1"/>
</dbReference>
<keyword evidence="8 16" id="KW-0418">Kinase</keyword>
<name>A0A7Z9A345_9MICC</name>
<comment type="cofactor">
    <cofactor evidence="2">
        <name>a divalent metal cation</name>
        <dbReference type="ChEBI" id="CHEBI:60240"/>
    </cofactor>
</comment>
<dbReference type="InterPro" id="IPR036890">
    <property type="entry name" value="HATPase_C_sf"/>
</dbReference>
<feature type="transmembrane region" description="Helical" evidence="13">
    <location>
        <begin position="200"/>
        <end position="226"/>
    </location>
</feature>
<evidence type="ECO:0000256" key="5">
    <source>
        <dbReference type="ARBA" id="ARBA00022553"/>
    </source>
</evidence>
<feature type="compositionally biased region" description="Polar residues" evidence="12">
    <location>
        <begin position="94"/>
        <end position="103"/>
    </location>
</feature>
<dbReference type="Pfam" id="PF02518">
    <property type="entry name" value="HATPase_c"/>
    <property type="match status" value="1"/>
</dbReference>
<evidence type="ECO:0000256" key="4">
    <source>
        <dbReference type="ARBA" id="ARBA00012438"/>
    </source>
</evidence>
<dbReference type="Gene3D" id="3.30.565.10">
    <property type="entry name" value="Histidine kinase-like ATPase, C-terminal domain"/>
    <property type="match status" value="1"/>
</dbReference>
<dbReference type="PRINTS" id="PR00344">
    <property type="entry name" value="BCTRLSENSOR"/>
</dbReference>
<evidence type="ECO:0000256" key="11">
    <source>
        <dbReference type="ARBA" id="ARBA00023136"/>
    </source>
</evidence>
<evidence type="ECO:0000259" key="15">
    <source>
        <dbReference type="PROSITE" id="PS50885"/>
    </source>
</evidence>
<dbReference type="SMART" id="SM00388">
    <property type="entry name" value="HisKA"/>
    <property type="match status" value="1"/>
</dbReference>
<gene>
    <name evidence="16" type="primary">tcrY_1</name>
    <name evidence="16" type="ORF">NCTC10207_00053</name>
</gene>
<dbReference type="InterPro" id="IPR004358">
    <property type="entry name" value="Sig_transdc_His_kin-like_C"/>
</dbReference>
<proteinExistence type="predicted"/>
<dbReference type="InterPro" id="IPR003660">
    <property type="entry name" value="HAMP_dom"/>
</dbReference>
<dbReference type="SUPFAM" id="SSF47384">
    <property type="entry name" value="Homodimeric domain of signal transducing histidine kinase"/>
    <property type="match status" value="1"/>
</dbReference>
<dbReference type="GO" id="GO:0005509">
    <property type="term" value="F:calcium ion binding"/>
    <property type="evidence" value="ECO:0007669"/>
    <property type="project" value="UniProtKB-ARBA"/>
</dbReference>
<keyword evidence="9 13" id="KW-1133">Transmembrane helix</keyword>
<dbReference type="PANTHER" id="PTHR45436:SF5">
    <property type="entry name" value="SENSOR HISTIDINE KINASE TRCS"/>
    <property type="match status" value="1"/>
</dbReference>
<keyword evidence="11 13" id="KW-0472">Membrane</keyword>
<dbReference type="FunFam" id="3.30.565.10:FF:000006">
    <property type="entry name" value="Sensor histidine kinase WalK"/>
    <property type="match status" value="1"/>
</dbReference>
<feature type="region of interest" description="Disordered" evidence="12">
    <location>
        <begin position="80"/>
        <end position="105"/>
    </location>
</feature>
<dbReference type="GO" id="GO:0005886">
    <property type="term" value="C:plasma membrane"/>
    <property type="evidence" value="ECO:0007669"/>
    <property type="project" value="UniProtKB-SubCell"/>
</dbReference>
<keyword evidence="10" id="KW-0902">Two-component regulatory system</keyword>
<dbReference type="SUPFAM" id="SSF55874">
    <property type="entry name" value="ATPase domain of HSP90 chaperone/DNA topoisomerase II/histidine kinase"/>
    <property type="match status" value="1"/>
</dbReference>
<dbReference type="Gene3D" id="6.10.340.10">
    <property type="match status" value="1"/>
</dbReference>
<evidence type="ECO:0000256" key="13">
    <source>
        <dbReference type="SAM" id="Phobius"/>
    </source>
</evidence>
<comment type="subcellular location">
    <subcellularLocation>
        <location evidence="3">Cell membrane</location>
    </subcellularLocation>
</comment>
<dbReference type="EC" id="2.7.13.3" evidence="4"/>
<evidence type="ECO:0000256" key="1">
    <source>
        <dbReference type="ARBA" id="ARBA00000085"/>
    </source>
</evidence>
<dbReference type="InterPro" id="IPR050428">
    <property type="entry name" value="TCS_sensor_his_kinase"/>
</dbReference>
<dbReference type="CDD" id="cd00082">
    <property type="entry name" value="HisKA"/>
    <property type="match status" value="1"/>
</dbReference>
<dbReference type="CDD" id="cd00075">
    <property type="entry name" value="HATPase"/>
    <property type="match status" value="1"/>
</dbReference>
<keyword evidence="5" id="KW-0597">Phosphoprotein</keyword>
<feature type="domain" description="Histidine kinase" evidence="14">
    <location>
        <begin position="304"/>
        <end position="519"/>
    </location>
</feature>
<comment type="catalytic activity">
    <reaction evidence="1">
        <text>ATP + protein L-histidine = ADP + protein N-phospho-L-histidine.</text>
        <dbReference type="EC" id="2.7.13.3"/>
    </reaction>
</comment>
<keyword evidence="7 13" id="KW-0812">Transmembrane</keyword>
<dbReference type="AlphaFoldDB" id="A0A7Z9A345"/>
<keyword evidence="6 16" id="KW-0808">Transferase</keyword>
<evidence type="ECO:0000256" key="9">
    <source>
        <dbReference type="ARBA" id="ARBA00022989"/>
    </source>
</evidence>
<evidence type="ECO:0000256" key="2">
    <source>
        <dbReference type="ARBA" id="ARBA00001968"/>
    </source>
</evidence>
<evidence type="ECO:0000259" key="14">
    <source>
        <dbReference type="PROSITE" id="PS50109"/>
    </source>
</evidence>
<dbReference type="Gene3D" id="1.10.287.130">
    <property type="match status" value="1"/>
</dbReference>
<dbReference type="GO" id="GO:0000155">
    <property type="term" value="F:phosphorelay sensor kinase activity"/>
    <property type="evidence" value="ECO:0007669"/>
    <property type="project" value="InterPro"/>
</dbReference>
<sequence length="536" mass="57207">MNVAQSTHTAPPQPQAPAKRARRNKKVRYSPRLRTRLIAILVSMLGVACIIIGSSSYVAIHNSLLGQVIANLNGTSLRAGGGPEGGESSGNLACPTSDNNATGKNPLLIPGQVPGTLGMCFDRDGQTTFAGILDSKAHTQGISDSDKNLLSAIRLGAQDGVPVEVELESGGHYLVQVSKGKPGSGNLLVGVPMGDMHQTLAATITVMVIGSVAVMVLAGMLGSYIIRRTMRPLERVSAVATDVANLNLGEHTISQQVKVMPKDADPRTEVGAVGYALNQLLDNVSSALEVRERTEQQIRAFIADASHELRTPLAAIKGYSDMMRWTEAMSENGQSSLARIDSQTVRMSRLVEDLLLLARLDEGREPQFELIDLTELLIECLSDMQAAARTHVWRLDVPDEPVEMIADRSQLQQVILNLLSNARKHTDDGTTVIAGLRVSADRSHALMTVVDNGPGIDPQFVDKIFDRFARADKARSGSDGTTGLGLSIVQAIVRVHGGTISVKSRPGRTEFMVRLPLASAAPAQARLSVQKGAGGH</sequence>
<dbReference type="InterPro" id="IPR003594">
    <property type="entry name" value="HATPase_dom"/>
</dbReference>
<dbReference type="InterPro" id="IPR005467">
    <property type="entry name" value="His_kinase_dom"/>
</dbReference>
<accession>A0A7Z9A345</accession>
<protein>
    <recommendedName>
        <fullName evidence="4">histidine kinase</fullName>
        <ecNumber evidence="4">2.7.13.3</ecNumber>
    </recommendedName>
</protein>
<evidence type="ECO:0000256" key="3">
    <source>
        <dbReference type="ARBA" id="ARBA00004236"/>
    </source>
</evidence>
<dbReference type="PANTHER" id="PTHR45436">
    <property type="entry name" value="SENSOR HISTIDINE KINASE YKOH"/>
    <property type="match status" value="1"/>
</dbReference>
<dbReference type="EMBL" id="LR134479">
    <property type="protein sequence ID" value="VEI21987.1"/>
    <property type="molecule type" value="Genomic_DNA"/>
</dbReference>
<dbReference type="FunFam" id="1.10.287.130:FF:000001">
    <property type="entry name" value="Two-component sensor histidine kinase"/>
    <property type="match status" value="1"/>
</dbReference>
<dbReference type="SMART" id="SM00387">
    <property type="entry name" value="HATPase_c"/>
    <property type="match status" value="1"/>
</dbReference>
<evidence type="ECO:0000256" key="10">
    <source>
        <dbReference type="ARBA" id="ARBA00023012"/>
    </source>
</evidence>
<dbReference type="Proteomes" id="UP000282386">
    <property type="component" value="Chromosome"/>
</dbReference>
<dbReference type="InterPro" id="IPR003661">
    <property type="entry name" value="HisK_dim/P_dom"/>
</dbReference>
<feature type="region of interest" description="Disordered" evidence="12">
    <location>
        <begin position="1"/>
        <end position="27"/>
    </location>
</feature>
<evidence type="ECO:0000256" key="12">
    <source>
        <dbReference type="SAM" id="MobiDB-lite"/>
    </source>
</evidence>
<evidence type="ECO:0000313" key="16">
    <source>
        <dbReference type="EMBL" id="VEI21987.1"/>
    </source>
</evidence>
<dbReference type="InterPro" id="IPR036097">
    <property type="entry name" value="HisK_dim/P_sf"/>
</dbReference>
<reference evidence="16 17" key="1">
    <citation type="submission" date="2018-12" db="EMBL/GenBank/DDBJ databases">
        <authorList>
            <consortium name="Pathogen Informatics"/>
        </authorList>
    </citation>
    <scope>NUCLEOTIDE SEQUENCE [LARGE SCALE GENOMIC DNA]</scope>
    <source>
        <strain evidence="16 17">NCTC10207</strain>
    </source>
</reference>
<evidence type="ECO:0000256" key="7">
    <source>
        <dbReference type="ARBA" id="ARBA00022692"/>
    </source>
</evidence>
<feature type="domain" description="HAMP" evidence="15">
    <location>
        <begin position="227"/>
        <end position="289"/>
    </location>
</feature>
<organism evidence="16 17">
    <name type="scientific">Rothia aeria</name>
    <dbReference type="NCBI Taxonomy" id="172042"/>
    <lineage>
        <taxon>Bacteria</taxon>
        <taxon>Bacillati</taxon>
        <taxon>Actinomycetota</taxon>
        <taxon>Actinomycetes</taxon>
        <taxon>Micrococcales</taxon>
        <taxon>Micrococcaceae</taxon>
        <taxon>Rothia</taxon>
    </lineage>
</organism>
<feature type="transmembrane region" description="Helical" evidence="13">
    <location>
        <begin position="37"/>
        <end position="60"/>
    </location>
</feature>
<evidence type="ECO:0000313" key="17">
    <source>
        <dbReference type="Proteomes" id="UP000282386"/>
    </source>
</evidence>
<dbReference type="PROSITE" id="PS50109">
    <property type="entry name" value="HIS_KIN"/>
    <property type="match status" value="1"/>
</dbReference>
<evidence type="ECO:0000256" key="6">
    <source>
        <dbReference type="ARBA" id="ARBA00022679"/>
    </source>
</evidence>
<dbReference type="PROSITE" id="PS50885">
    <property type="entry name" value="HAMP"/>
    <property type="match status" value="1"/>
</dbReference>